<gene>
    <name evidence="1" type="ORF">SAMN02745217_02109</name>
</gene>
<dbReference type="InterPro" id="IPR043743">
    <property type="entry name" value="DUF5688"/>
</dbReference>
<dbReference type="STRING" id="1121345.SAMN02745217_02109"/>
<dbReference type="Pfam" id="PF18941">
    <property type="entry name" value="DUF5688"/>
    <property type="match status" value="1"/>
</dbReference>
<sequence>MERKAFGDMIVKELAKKYGDEVTIEFREVQKINHKALGITAQKKNNVVSPVIYLEEYFQELIKGKNIMDIVTAISSIIECIHPDPRKCYAELQDYEWIKPKLRLKVINREKNRELLCEVPHKGILDLSVIPYIVLDHRGEMSCLIRQTMLDMWKTSFEELFAQAEDNMNQMVPPSIQKMSDFMMEMLLDTSGDSDDIESDELLQMLKGESSIPATEKEMFIISNKEKLNGAYAVFYKDLLKNLAQSLNADGLFILPSSIHETLVVSGKGMNAADLRGMVQDVNQTTVSEGEYLSDNVYYYDLNSEEIRIA</sequence>
<organism evidence="1 2">
    <name type="scientific">Anaerocolumna xylanovorans DSM 12503</name>
    <dbReference type="NCBI Taxonomy" id="1121345"/>
    <lineage>
        <taxon>Bacteria</taxon>
        <taxon>Bacillati</taxon>
        <taxon>Bacillota</taxon>
        <taxon>Clostridia</taxon>
        <taxon>Lachnospirales</taxon>
        <taxon>Lachnospiraceae</taxon>
        <taxon>Anaerocolumna</taxon>
    </lineage>
</organism>
<evidence type="ECO:0000313" key="1">
    <source>
        <dbReference type="EMBL" id="SHO48947.1"/>
    </source>
</evidence>
<accession>A0A1M7Y8J9</accession>
<dbReference type="OrthoDB" id="1655031at2"/>
<evidence type="ECO:0000313" key="2">
    <source>
        <dbReference type="Proteomes" id="UP000184612"/>
    </source>
</evidence>
<dbReference type="AlphaFoldDB" id="A0A1M7Y8J9"/>
<proteinExistence type="predicted"/>
<dbReference type="EMBL" id="FRFD01000005">
    <property type="protein sequence ID" value="SHO48947.1"/>
    <property type="molecule type" value="Genomic_DNA"/>
</dbReference>
<reference evidence="1 2" key="1">
    <citation type="submission" date="2016-12" db="EMBL/GenBank/DDBJ databases">
        <authorList>
            <person name="Song W.-J."/>
            <person name="Kurnit D.M."/>
        </authorList>
    </citation>
    <scope>NUCLEOTIDE SEQUENCE [LARGE SCALE GENOMIC DNA]</scope>
    <source>
        <strain evidence="1 2">DSM 12503</strain>
    </source>
</reference>
<name>A0A1M7Y8J9_9FIRM</name>
<keyword evidence="2" id="KW-1185">Reference proteome</keyword>
<dbReference type="Proteomes" id="UP000184612">
    <property type="component" value="Unassembled WGS sequence"/>
</dbReference>
<dbReference type="RefSeq" id="WP_073588789.1">
    <property type="nucleotide sequence ID" value="NZ_FRFD01000005.1"/>
</dbReference>
<protein>
    <submittedName>
        <fullName evidence="1">Uncharacterized protein</fullName>
    </submittedName>
</protein>